<dbReference type="GO" id="GO:0006313">
    <property type="term" value="P:DNA transposition"/>
    <property type="evidence" value="ECO:0007669"/>
    <property type="project" value="UniProtKB-UniRule"/>
</dbReference>
<evidence type="ECO:0000256" key="1">
    <source>
        <dbReference type="ARBA" id="ARBA00004496"/>
    </source>
</evidence>
<dbReference type="NCBIfam" id="NF001399">
    <property type="entry name" value="PRK00283.1"/>
    <property type="match status" value="1"/>
</dbReference>
<evidence type="ECO:0000256" key="5">
    <source>
        <dbReference type="ARBA" id="ARBA00022829"/>
    </source>
</evidence>
<dbReference type="InterPro" id="IPR004107">
    <property type="entry name" value="Integrase_SAM-like_N"/>
</dbReference>
<dbReference type="eggNOG" id="COG4974">
    <property type="taxonomic scope" value="Bacteria"/>
</dbReference>
<dbReference type="InterPro" id="IPR011010">
    <property type="entry name" value="DNA_brk_join_enz"/>
</dbReference>
<comment type="similarity">
    <text evidence="10">Belongs to the 'phage' integrase family. XerC subfamily.</text>
</comment>
<evidence type="ECO:0000256" key="2">
    <source>
        <dbReference type="ARBA" id="ARBA00010450"/>
    </source>
</evidence>
<evidence type="ECO:0000313" key="14">
    <source>
        <dbReference type="Proteomes" id="UP000008461"/>
    </source>
</evidence>
<evidence type="ECO:0000256" key="10">
    <source>
        <dbReference type="HAMAP-Rule" id="MF_01808"/>
    </source>
</evidence>
<dbReference type="GO" id="GO:0007059">
    <property type="term" value="P:chromosome segregation"/>
    <property type="evidence" value="ECO:0007669"/>
    <property type="project" value="UniProtKB-UniRule"/>
</dbReference>
<keyword evidence="3 10" id="KW-0963">Cytoplasm</keyword>
<dbReference type="Pfam" id="PF00589">
    <property type="entry name" value="Phage_integrase"/>
    <property type="match status" value="1"/>
</dbReference>
<dbReference type="PANTHER" id="PTHR30349:SF81">
    <property type="entry name" value="TYROSINE RECOMBINASE XERC"/>
    <property type="match status" value="1"/>
</dbReference>
<accession>F4KS17</accession>
<evidence type="ECO:0000256" key="3">
    <source>
        <dbReference type="ARBA" id="ARBA00022490"/>
    </source>
</evidence>
<dbReference type="GO" id="GO:0009037">
    <property type="term" value="F:tyrosine-based site-specific recombinase activity"/>
    <property type="evidence" value="ECO:0007669"/>
    <property type="project" value="UniProtKB-UniRule"/>
</dbReference>
<comment type="function">
    <text evidence="10">Site-specific tyrosine recombinase, which acts by catalyzing the cutting and rejoining of the recombining DNA molecules. The XerC-XerD complex is essential to convert dimers of the bacterial chromosome into monomers to permit their segregation at cell division. It also contributes to the segregational stability of plasmids.</text>
</comment>
<comment type="subunit">
    <text evidence="10">Forms a cyclic heterotetrameric complex composed of two molecules of XerC and two molecules of XerD.</text>
</comment>
<keyword evidence="9 10" id="KW-0131">Cell cycle</keyword>
<evidence type="ECO:0000259" key="12">
    <source>
        <dbReference type="PROSITE" id="PS51900"/>
    </source>
</evidence>
<dbReference type="GO" id="GO:0005737">
    <property type="term" value="C:cytoplasm"/>
    <property type="evidence" value="ECO:0007669"/>
    <property type="project" value="UniProtKB-SubCell"/>
</dbReference>
<organism evidence="13 14">
    <name type="scientific">Haliscomenobacter hydrossis (strain ATCC 27775 / DSM 1100 / LMG 10767 / O)</name>
    <dbReference type="NCBI Taxonomy" id="760192"/>
    <lineage>
        <taxon>Bacteria</taxon>
        <taxon>Pseudomonadati</taxon>
        <taxon>Bacteroidota</taxon>
        <taxon>Saprospiria</taxon>
        <taxon>Saprospirales</taxon>
        <taxon>Haliscomenobacteraceae</taxon>
        <taxon>Haliscomenobacter</taxon>
    </lineage>
</organism>
<feature type="active site" description="O-(3'-phospho-DNA)-tyrosine intermediate" evidence="10">
    <location>
        <position position="308"/>
    </location>
</feature>
<feature type="active site" evidence="10">
    <location>
        <position position="276"/>
    </location>
</feature>
<keyword evidence="4 10" id="KW-0132">Cell division</keyword>
<comment type="similarity">
    <text evidence="2">Belongs to the 'phage' integrase family. XerD subfamily.</text>
</comment>
<gene>
    <name evidence="10" type="primary">xerC</name>
    <name evidence="13" type="ordered locus">Halhy_3244</name>
</gene>
<dbReference type="InterPro" id="IPR023009">
    <property type="entry name" value="Tyrosine_recombinase_XerC/XerD"/>
</dbReference>
<keyword evidence="6 10" id="KW-0229">DNA integration</keyword>
<keyword evidence="14" id="KW-1185">Reference proteome</keyword>
<comment type="subcellular location">
    <subcellularLocation>
        <location evidence="1 10">Cytoplasm</location>
    </subcellularLocation>
</comment>
<evidence type="ECO:0000256" key="4">
    <source>
        <dbReference type="ARBA" id="ARBA00022618"/>
    </source>
</evidence>
<evidence type="ECO:0000256" key="8">
    <source>
        <dbReference type="ARBA" id="ARBA00023172"/>
    </source>
</evidence>
<keyword evidence="5 10" id="KW-0159">Chromosome partition</keyword>
<evidence type="ECO:0000256" key="6">
    <source>
        <dbReference type="ARBA" id="ARBA00022908"/>
    </source>
</evidence>
<dbReference type="KEGG" id="hhy:Halhy_3244"/>
<dbReference type="PROSITE" id="PS51900">
    <property type="entry name" value="CB"/>
    <property type="match status" value="1"/>
</dbReference>
<dbReference type="InterPro" id="IPR050090">
    <property type="entry name" value="Tyrosine_recombinase_XerCD"/>
</dbReference>
<dbReference type="InterPro" id="IPR011932">
    <property type="entry name" value="Recomb_XerD"/>
</dbReference>
<reference key="2">
    <citation type="submission" date="2011-04" db="EMBL/GenBank/DDBJ databases">
        <title>Complete sequence of chromosome of Haliscomenobacter hydrossis DSM 1100.</title>
        <authorList>
            <consortium name="US DOE Joint Genome Institute (JGI-PGF)"/>
            <person name="Lucas S."/>
            <person name="Han J."/>
            <person name="Lapidus A."/>
            <person name="Bruce D."/>
            <person name="Goodwin L."/>
            <person name="Pitluck S."/>
            <person name="Peters L."/>
            <person name="Kyrpides N."/>
            <person name="Mavromatis K."/>
            <person name="Ivanova N."/>
            <person name="Ovchinnikova G."/>
            <person name="Pagani I."/>
            <person name="Daligault H."/>
            <person name="Detter J.C."/>
            <person name="Han C."/>
            <person name="Land M."/>
            <person name="Hauser L."/>
            <person name="Markowitz V."/>
            <person name="Cheng J.-F."/>
            <person name="Hugenholtz P."/>
            <person name="Woyke T."/>
            <person name="Wu D."/>
            <person name="Verbarg S."/>
            <person name="Frueling A."/>
            <person name="Brambilla E."/>
            <person name="Klenk H.-P."/>
            <person name="Eisen J.A."/>
        </authorList>
    </citation>
    <scope>NUCLEOTIDE SEQUENCE</scope>
    <source>
        <strain>DSM 1100</strain>
    </source>
</reference>
<dbReference type="GO" id="GO:0003677">
    <property type="term" value="F:DNA binding"/>
    <property type="evidence" value="ECO:0007669"/>
    <property type="project" value="UniProtKB-UniRule"/>
</dbReference>
<feature type="active site" evidence="10">
    <location>
        <position position="299"/>
    </location>
</feature>
<dbReference type="AlphaFoldDB" id="F4KS17"/>
<dbReference type="InterPro" id="IPR002104">
    <property type="entry name" value="Integrase_catalytic"/>
</dbReference>
<sequence>MIVSVLKNVWSALIILRQCLIFRSMENTLWLPWIRGFEAYLLLERSLAGNTIEAYTRDIGKLAEYLGMQERNLGPADVRAEDLTTFLAWLNELGLSAPSQARLLSALKTFYKYLLLEEGIKDDPTALLEGPRLQRSIPSVLSYDDIQAMLVTIDLSTAQGQRNRAILEILYACGLRVSELCDLRLSNLFLDVEFLRIIGKGNKERIVPIGADAIKHLNFYLEGARKQLPQVKKGHENYVFLNRRGARLSRVMVFLIVKEAATQAGIEQIVSPHTFRHSFATHLLEGGADLKAIQDMLGHESILTTEIYTHLDTDYLRETILRFHPRNRRN</sequence>
<dbReference type="Gene3D" id="1.10.443.10">
    <property type="entry name" value="Intergrase catalytic core"/>
    <property type="match status" value="1"/>
</dbReference>
<reference evidence="13 14" key="1">
    <citation type="journal article" date="2011" name="Stand. Genomic Sci.">
        <title>Complete genome sequence of Haliscomenobacter hydrossis type strain (O).</title>
        <authorList>
            <consortium name="US DOE Joint Genome Institute (JGI-PGF)"/>
            <person name="Daligault H."/>
            <person name="Lapidus A."/>
            <person name="Zeytun A."/>
            <person name="Nolan M."/>
            <person name="Lucas S."/>
            <person name="Del Rio T.G."/>
            <person name="Tice H."/>
            <person name="Cheng J.F."/>
            <person name="Tapia R."/>
            <person name="Han C."/>
            <person name="Goodwin L."/>
            <person name="Pitluck S."/>
            <person name="Liolios K."/>
            <person name="Pagani I."/>
            <person name="Ivanova N."/>
            <person name="Huntemann M."/>
            <person name="Mavromatis K."/>
            <person name="Mikhailova N."/>
            <person name="Pati A."/>
            <person name="Chen A."/>
            <person name="Palaniappan K."/>
            <person name="Land M."/>
            <person name="Hauser L."/>
            <person name="Brambilla E.M."/>
            <person name="Rohde M."/>
            <person name="Verbarg S."/>
            <person name="Goker M."/>
            <person name="Bristow J."/>
            <person name="Eisen J.A."/>
            <person name="Markowitz V."/>
            <person name="Hugenholtz P."/>
            <person name="Kyrpides N.C."/>
            <person name="Klenk H.P."/>
            <person name="Woyke T."/>
        </authorList>
    </citation>
    <scope>NUCLEOTIDE SEQUENCE [LARGE SCALE GENOMIC DNA]</scope>
    <source>
        <strain evidence="14">ATCC 27775 / DSM 1100 / LMG 10767 / O</strain>
    </source>
</reference>
<feature type="domain" description="Tyr recombinase" evidence="11">
    <location>
        <begin position="136"/>
        <end position="321"/>
    </location>
</feature>
<evidence type="ECO:0000313" key="13">
    <source>
        <dbReference type="EMBL" id="AEE51104.1"/>
    </source>
</evidence>
<dbReference type="Proteomes" id="UP000008461">
    <property type="component" value="Chromosome"/>
</dbReference>
<name>F4KS17_HALH1</name>
<keyword evidence="7 10" id="KW-0238">DNA-binding</keyword>
<dbReference type="Pfam" id="PF02899">
    <property type="entry name" value="Phage_int_SAM_1"/>
    <property type="match status" value="1"/>
</dbReference>
<dbReference type="HAMAP" id="MF_01808">
    <property type="entry name" value="Recomb_XerC_XerD"/>
    <property type="match status" value="1"/>
</dbReference>
<evidence type="ECO:0000256" key="7">
    <source>
        <dbReference type="ARBA" id="ARBA00023125"/>
    </source>
</evidence>
<feature type="domain" description="Core-binding (CB)" evidence="12">
    <location>
        <begin position="28"/>
        <end position="115"/>
    </location>
</feature>
<dbReference type="CDD" id="cd00798">
    <property type="entry name" value="INT_XerDC_C"/>
    <property type="match status" value="1"/>
</dbReference>
<dbReference type="STRING" id="760192.Halhy_3244"/>
<dbReference type="EMBL" id="CP002691">
    <property type="protein sequence ID" value="AEE51104.1"/>
    <property type="molecule type" value="Genomic_DNA"/>
</dbReference>
<dbReference type="HOGENOM" id="CLU_027562_9_6_10"/>
<dbReference type="Gene3D" id="1.10.150.130">
    <property type="match status" value="1"/>
</dbReference>
<feature type="active site" evidence="10">
    <location>
        <position position="176"/>
    </location>
</feature>
<feature type="active site" evidence="10">
    <location>
        <position position="200"/>
    </location>
</feature>
<dbReference type="GO" id="GO:0051301">
    <property type="term" value="P:cell division"/>
    <property type="evidence" value="ECO:0007669"/>
    <property type="project" value="UniProtKB-KW"/>
</dbReference>
<dbReference type="InterPro" id="IPR044068">
    <property type="entry name" value="CB"/>
</dbReference>
<dbReference type="InterPro" id="IPR010998">
    <property type="entry name" value="Integrase_recombinase_N"/>
</dbReference>
<dbReference type="NCBIfam" id="TIGR02225">
    <property type="entry name" value="recomb_XerD"/>
    <property type="match status" value="1"/>
</dbReference>
<dbReference type="InterPro" id="IPR013762">
    <property type="entry name" value="Integrase-like_cat_sf"/>
</dbReference>
<keyword evidence="8 10" id="KW-0233">DNA recombination</keyword>
<evidence type="ECO:0000259" key="11">
    <source>
        <dbReference type="PROSITE" id="PS51898"/>
    </source>
</evidence>
<dbReference type="PANTHER" id="PTHR30349">
    <property type="entry name" value="PHAGE INTEGRASE-RELATED"/>
    <property type="match status" value="1"/>
</dbReference>
<proteinExistence type="inferred from homology"/>
<evidence type="ECO:0000256" key="9">
    <source>
        <dbReference type="ARBA" id="ARBA00023306"/>
    </source>
</evidence>
<protein>
    <recommendedName>
        <fullName evidence="10">Tyrosine recombinase XerC</fullName>
    </recommendedName>
</protein>
<feature type="active site" evidence="10">
    <location>
        <position position="273"/>
    </location>
</feature>
<dbReference type="PROSITE" id="PS51898">
    <property type="entry name" value="TYR_RECOMBINASE"/>
    <property type="match status" value="1"/>
</dbReference>
<dbReference type="SUPFAM" id="SSF56349">
    <property type="entry name" value="DNA breaking-rejoining enzymes"/>
    <property type="match status" value="1"/>
</dbReference>